<feature type="transmembrane region" description="Helical" evidence="1">
    <location>
        <begin position="32"/>
        <end position="50"/>
    </location>
</feature>
<reference evidence="2 3" key="1">
    <citation type="journal article" date="2020" name="Nature">
        <title>Six reference-quality genomes reveal evolution of bat adaptations.</title>
        <authorList>
            <person name="Jebb D."/>
            <person name="Huang Z."/>
            <person name="Pippel M."/>
            <person name="Hughes G.M."/>
            <person name="Lavrichenko K."/>
            <person name="Devanna P."/>
            <person name="Winkler S."/>
            <person name="Jermiin L.S."/>
            <person name="Skirmuntt E.C."/>
            <person name="Katzourakis A."/>
            <person name="Burkitt-Gray L."/>
            <person name="Ray D.A."/>
            <person name="Sullivan K.A.M."/>
            <person name="Roscito J.G."/>
            <person name="Kirilenko B.M."/>
            <person name="Davalos L.M."/>
            <person name="Corthals A.P."/>
            <person name="Power M.L."/>
            <person name="Jones G."/>
            <person name="Ransome R.D."/>
            <person name="Dechmann D.K.N."/>
            <person name="Locatelli A.G."/>
            <person name="Puechmaille S.J."/>
            <person name="Fedrigo O."/>
            <person name="Jarvis E.D."/>
            <person name="Hiller M."/>
            <person name="Vernes S.C."/>
            <person name="Myers E.W."/>
            <person name="Teeling E.C."/>
        </authorList>
    </citation>
    <scope>NUCLEOTIDE SEQUENCE [LARGE SCALE GENOMIC DNA]</scope>
    <source>
        <strain evidence="2">MMyoMyo1</strain>
        <tissue evidence="2">Flight muscle</tissue>
    </source>
</reference>
<dbReference type="AlphaFoldDB" id="A0A7J7ZYF0"/>
<sequence>MGPTYLSNINSIYPATTHLPTWALPSFRDLPWLFLLTLLWIIPPSFFFLLVNGFQGTHWQEDLIQHLDGFHIGCLGFLGQILSLVIKSLLWVLWPRKFPARMTWETWVALPAHPHPPAAPSPCPPVARCLAGSRLCLHPGPDQTSAAQTCPGQVVVQASDEQTLGSNGLPLRTCHHLSWSPAQSATSLWPG</sequence>
<evidence type="ECO:0000256" key="1">
    <source>
        <dbReference type="SAM" id="Phobius"/>
    </source>
</evidence>
<feature type="transmembrane region" description="Helical" evidence="1">
    <location>
        <begin position="70"/>
        <end position="94"/>
    </location>
</feature>
<dbReference type="EMBL" id="JABWUV010000002">
    <property type="protein sequence ID" value="KAF6379079.1"/>
    <property type="molecule type" value="Genomic_DNA"/>
</dbReference>
<evidence type="ECO:0000313" key="2">
    <source>
        <dbReference type="EMBL" id="KAF6379079.1"/>
    </source>
</evidence>
<gene>
    <name evidence="2" type="ORF">mMyoMyo1_009923</name>
</gene>
<evidence type="ECO:0000313" key="3">
    <source>
        <dbReference type="Proteomes" id="UP000527355"/>
    </source>
</evidence>
<keyword evidence="1" id="KW-1133">Transmembrane helix</keyword>
<proteinExistence type="predicted"/>
<organism evidence="2 3">
    <name type="scientific">Myotis myotis</name>
    <name type="common">Greater mouse-eared bat</name>
    <name type="synonym">Vespertilio myotis</name>
    <dbReference type="NCBI Taxonomy" id="51298"/>
    <lineage>
        <taxon>Eukaryota</taxon>
        <taxon>Metazoa</taxon>
        <taxon>Chordata</taxon>
        <taxon>Craniata</taxon>
        <taxon>Vertebrata</taxon>
        <taxon>Euteleostomi</taxon>
        <taxon>Mammalia</taxon>
        <taxon>Eutheria</taxon>
        <taxon>Laurasiatheria</taxon>
        <taxon>Chiroptera</taxon>
        <taxon>Yangochiroptera</taxon>
        <taxon>Vespertilionidae</taxon>
        <taxon>Myotis</taxon>
    </lineage>
</organism>
<dbReference type="Proteomes" id="UP000527355">
    <property type="component" value="Unassembled WGS sequence"/>
</dbReference>
<protein>
    <submittedName>
        <fullName evidence="2">Uncharacterized protein</fullName>
    </submittedName>
</protein>
<name>A0A7J7ZYF0_MYOMY</name>
<keyword evidence="1" id="KW-0472">Membrane</keyword>
<keyword evidence="3" id="KW-1185">Reference proteome</keyword>
<accession>A0A7J7ZYF0</accession>
<comment type="caution">
    <text evidence="2">The sequence shown here is derived from an EMBL/GenBank/DDBJ whole genome shotgun (WGS) entry which is preliminary data.</text>
</comment>
<keyword evidence="1" id="KW-0812">Transmembrane</keyword>